<dbReference type="Proteomes" id="UP000319040">
    <property type="component" value="Unassembled WGS sequence"/>
</dbReference>
<dbReference type="EMBL" id="FXTB01000016">
    <property type="protein sequence ID" value="SMO92653.1"/>
    <property type="molecule type" value="Genomic_DNA"/>
</dbReference>
<accession>A0A521F925</accession>
<organism evidence="1 2">
    <name type="scientific">Saccharicrinis carchari</name>
    <dbReference type="NCBI Taxonomy" id="1168039"/>
    <lineage>
        <taxon>Bacteria</taxon>
        <taxon>Pseudomonadati</taxon>
        <taxon>Bacteroidota</taxon>
        <taxon>Bacteroidia</taxon>
        <taxon>Marinilabiliales</taxon>
        <taxon>Marinilabiliaceae</taxon>
        <taxon>Saccharicrinis</taxon>
    </lineage>
</organism>
<sequence>MSLISLNAIAQTEMVLFNEFTQKFASNIELSEKYIIKNYINPKFLCSDFNGDGEKDIAVLVISKSNNKRGFVVMHGQTKATYVVGAGVVYDSADDWDDMNWVDKWEINTIRVNEPGIQEGDNLRLEYDSIRITKDEIGGGLIYWNGEKYDYFHQTC</sequence>
<gene>
    <name evidence="1" type="ORF">SAMN06265379_11626</name>
</gene>
<proteinExistence type="predicted"/>
<keyword evidence="2" id="KW-1185">Reference proteome</keyword>
<reference evidence="1 2" key="1">
    <citation type="submission" date="2017-05" db="EMBL/GenBank/DDBJ databases">
        <authorList>
            <person name="Varghese N."/>
            <person name="Submissions S."/>
        </authorList>
    </citation>
    <scope>NUCLEOTIDE SEQUENCE [LARGE SCALE GENOMIC DNA]</scope>
    <source>
        <strain evidence="1 2">DSM 27040</strain>
    </source>
</reference>
<protein>
    <recommendedName>
        <fullName evidence="3">FG-GAP repeat-containing protein</fullName>
    </recommendedName>
</protein>
<evidence type="ECO:0000313" key="2">
    <source>
        <dbReference type="Proteomes" id="UP000319040"/>
    </source>
</evidence>
<evidence type="ECO:0000313" key="1">
    <source>
        <dbReference type="EMBL" id="SMO92653.1"/>
    </source>
</evidence>
<dbReference type="AlphaFoldDB" id="A0A521F925"/>
<name>A0A521F925_SACCC</name>
<evidence type="ECO:0008006" key="3">
    <source>
        <dbReference type="Google" id="ProtNLM"/>
    </source>
</evidence>